<evidence type="ECO:0000256" key="1">
    <source>
        <dbReference type="SAM" id="Phobius"/>
    </source>
</evidence>
<keyword evidence="1" id="KW-1133">Transmembrane helix</keyword>
<evidence type="ECO:0000313" key="2">
    <source>
        <dbReference type="EMBL" id="JAH08295.1"/>
    </source>
</evidence>
<keyword evidence="1" id="KW-0472">Membrane</keyword>
<dbReference type="EMBL" id="GBXM01100282">
    <property type="protein sequence ID" value="JAH08295.1"/>
    <property type="molecule type" value="Transcribed_RNA"/>
</dbReference>
<reference evidence="2" key="2">
    <citation type="journal article" date="2015" name="Fish Shellfish Immunol.">
        <title>Early steps in the European eel (Anguilla anguilla)-Vibrio vulnificus interaction in the gills: Role of the RtxA13 toxin.</title>
        <authorList>
            <person name="Callol A."/>
            <person name="Pajuelo D."/>
            <person name="Ebbesson L."/>
            <person name="Teles M."/>
            <person name="MacKenzie S."/>
            <person name="Amaro C."/>
        </authorList>
    </citation>
    <scope>NUCLEOTIDE SEQUENCE</scope>
</reference>
<proteinExistence type="predicted"/>
<organism evidence="2">
    <name type="scientific">Anguilla anguilla</name>
    <name type="common">European freshwater eel</name>
    <name type="synonym">Muraena anguilla</name>
    <dbReference type="NCBI Taxonomy" id="7936"/>
    <lineage>
        <taxon>Eukaryota</taxon>
        <taxon>Metazoa</taxon>
        <taxon>Chordata</taxon>
        <taxon>Craniata</taxon>
        <taxon>Vertebrata</taxon>
        <taxon>Euteleostomi</taxon>
        <taxon>Actinopterygii</taxon>
        <taxon>Neopterygii</taxon>
        <taxon>Teleostei</taxon>
        <taxon>Anguilliformes</taxon>
        <taxon>Anguillidae</taxon>
        <taxon>Anguilla</taxon>
    </lineage>
</organism>
<dbReference type="AlphaFoldDB" id="A0A0E9PW41"/>
<name>A0A0E9PW41_ANGAN</name>
<accession>A0A0E9PW41</accession>
<protein>
    <submittedName>
        <fullName evidence="2">Uncharacterized protein</fullName>
    </submittedName>
</protein>
<feature type="transmembrane region" description="Helical" evidence="1">
    <location>
        <begin position="39"/>
        <end position="58"/>
    </location>
</feature>
<reference evidence="2" key="1">
    <citation type="submission" date="2014-11" db="EMBL/GenBank/DDBJ databases">
        <authorList>
            <person name="Amaro Gonzalez C."/>
        </authorList>
    </citation>
    <scope>NUCLEOTIDE SEQUENCE</scope>
</reference>
<sequence>MLTSRQQPYRHFKVTEKPGKVFKFLRYSLKTNEIVWNSYSIYSFLLSTMSGLVVLANVRKFDN</sequence>
<keyword evidence="1" id="KW-0812">Transmembrane</keyword>